<dbReference type="EMBL" id="LRQV01000002">
    <property type="protein sequence ID" value="KXK63877.1"/>
    <property type="molecule type" value="Genomic_DNA"/>
</dbReference>
<keyword evidence="2" id="KW-1133">Transmembrane helix</keyword>
<dbReference type="Proteomes" id="UP000070620">
    <property type="component" value="Unassembled WGS sequence"/>
</dbReference>
<evidence type="ECO:0000313" key="4">
    <source>
        <dbReference type="Proteomes" id="UP000070620"/>
    </source>
</evidence>
<organism evidence="3 4">
    <name type="scientific">Micromonospora rosaria</name>
    <dbReference type="NCBI Taxonomy" id="47874"/>
    <lineage>
        <taxon>Bacteria</taxon>
        <taxon>Bacillati</taxon>
        <taxon>Actinomycetota</taxon>
        <taxon>Actinomycetes</taxon>
        <taxon>Micromonosporales</taxon>
        <taxon>Micromonosporaceae</taxon>
        <taxon>Micromonospora</taxon>
    </lineage>
</organism>
<evidence type="ECO:0000256" key="2">
    <source>
        <dbReference type="SAM" id="Phobius"/>
    </source>
</evidence>
<dbReference type="GO" id="GO:0015104">
    <property type="term" value="F:antimonite transmembrane transporter activity"/>
    <property type="evidence" value="ECO:0007669"/>
    <property type="project" value="TreeGrafter"/>
</dbReference>
<keyword evidence="2" id="KW-0472">Membrane</keyword>
<name>A0A136PZR1_9ACTN</name>
<dbReference type="Pfam" id="PF13593">
    <property type="entry name" value="SBF_like"/>
    <property type="match status" value="1"/>
</dbReference>
<keyword evidence="4" id="KW-1185">Reference proteome</keyword>
<keyword evidence="2" id="KW-0812">Transmembrane</keyword>
<feature type="transmembrane region" description="Helical" evidence="2">
    <location>
        <begin position="63"/>
        <end position="85"/>
    </location>
</feature>
<proteinExistence type="predicted"/>
<dbReference type="PANTHER" id="PTHR43057">
    <property type="entry name" value="ARSENITE EFFLUX TRANSPORTER"/>
    <property type="match status" value="1"/>
</dbReference>
<dbReference type="AlphaFoldDB" id="A0A136PZR1"/>
<dbReference type="GO" id="GO:0015297">
    <property type="term" value="F:antiporter activity"/>
    <property type="evidence" value="ECO:0007669"/>
    <property type="project" value="InterPro"/>
</dbReference>
<evidence type="ECO:0000256" key="1">
    <source>
        <dbReference type="ARBA" id="ARBA00022448"/>
    </source>
</evidence>
<dbReference type="InterPro" id="IPR038770">
    <property type="entry name" value="Na+/solute_symporter_sf"/>
</dbReference>
<feature type="transmembrane region" description="Helical" evidence="2">
    <location>
        <begin position="226"/>
        <end position="245"/>
    </location>
</feature>
<keyword evidence="1" id="KW-0813">Transport</keyword>
<accession>A0A136PZR1</accession>
<protein>
    <submittedName>
        <fullName evidence="3">Arsenic resistance protein</fullName>
    </submittedName>
</protein>
<feature type="transmembrane region" description="Helical" evidence="2">
    <location>
        <begin position="158"/>
        <end position="181"/>
    </location>
</feature>
<feature type="transmembrane region" description="Helical" evidence="2">
    <location>
        <begin position="193"/>
        <end position="214"/>
    </location>
</feature>
<feature type="transmembrane region" description="Helical" evidence="2">
    <location>
        <begin position="32"/>
        <end position="51"/>
    </location>
</feature>
<feature type="transmembrane region" description="Helical" evidence="2">
    <location>
        <begin position="122"/>
        <end position="146"/>
    </location>
</feature>
<dbReference type="Gene3D" id="1.20.1530.20">
    <property type="match status" value="1"/>
</dbReference>
<evidence type="ECO:0000313" key="3">
    <source>
        <dbReference type="EMBL" id="KXK63877.1"/>
    </source>
</evidence>
<dbReference type="InterPro" id="IPR016833">
    <property type="entry name" value="Put_Na-Bile_cotransptr"/>
</dbReference>
<dbReference type="GO" id="GO:0005886">
    <property type="term" value="C:plasma membrane"/>
    <property type="evidence" value="ECO:0007669"/>
    <property type="project" value="TreeGrafter"/>
</dbReference>
<dbReference type="PANTHER" id="PTHR43057:SF1">
    <property type="entry name" value="ARSENICAL-RESISTANCE PROTEIN 3"/>
    <property type="match status" value="1"/>
</dbReference>
<comment type="caution">
    <text evidence="3">The sequence shown here is derived from an EMBL/GenBank/DDBJ whole genome shotgun (WGS) entry which is preliminary data.</text>
</comment>
<dbReference type="InterPro" id="IPR004706">
    <property type="entry name" value="Arsenical-R_Acr3"/>
</dbReference>
<feature type="transmembrane region" description="Helical" evidence="2">
    <location>
        <begin position="91"/>
        <end position="110"/>
    </location>
</feature>
<reference evidence="3 4" key="1">
    <citation type="submission" date="2016-01" db="EMBL/GenBank/DDBJ databases">
        <title>Whole genome sequence and analysis of Micromonospora rosaria DSM 803, which can produce antibacterial substance rosamicin.</title>
        <authorList>
            <person name="Yang H."/>
            <person name="He X."/>
            <person name="Zhu D."/>
        </authorList>
    </citation>
    <scope>NUCLEOTIDE SEQUENCE [LARGE SCALE GENOMIC DNA]</scope>
    <source>
        <strain evidence="3 4">DSM 803</strain>
    </source>
</reference>
<gene>
    <name evidence="3" type="ORF">AWW66_01320</name>
</gene>
<dbReference type="GO" id="GO:0015105">
    <property type="term" value="F:arsenite transmembrane transporter activity"/>
    <property type="evidence" value="ECO:0007669"/>
    <property type="project" value="TreeGrafter"/>
</dbReference>
<sequence>MERRQVPLYLAALAVGALTGWAAPAAGPLLEHAINPVLAALLYVTFLQVPAAELVRSLRSGRFLAAAMVVNFVVVPVVVAAMFGLLPDDRAIRLGVLLVLLTPCVDYVIAFSGLAGGSSQRLLAATPVLLLAQLLLLPGLLVLFMGPELADVVETGPFVEAFVVLIVIPLTLAWLTQAWAVRRPAGRRTADAAGTLMVPLMVATLLTVVASQVPTLGDGLADVARVVPFYVVFLVVMAVAGLGVARLFRLPTAEGRAIVFTGATRNSLVVLPLALALPEALAIAAVVIVTQTLVEVVGMVVYVRAVPRLLPAR</sequence>